<reference evidence="2" key="1">
    <citation type="journal article" date="2020" name="Stud. Mycol.">
        <title>101 Dothideomycetes genomes: a test case for predicting lifestyles and emergence of pathogens.</title>
        <authorList>
            <person name="Haridas S."/>
            <person name="Albert R."/>
            <person name="Binder M."/>
            <person name="Bloem J."/>
            <person name="Labutti K."/>
            <person name="Salamov A."/>
            <person name="Andreopoulos B."/>
            <person name="Baker S."/>
            <person name="Barry K."/>
            <person name="Bills G."/>
            <person name="Bluhm B."/>
            <person name="Cannon C."/>
            <person name="Castanera R."/>
            <person name="Culley D."/>
            <person name="Daum C."/>
            <person name="Ezra D."/>
            <person name="Gonzalez J."/>
            <person name="Henrissat B."/>
            <person name="Kuo A."/>
            <person name="Liang C."/>
            <person name="Lipzen A."/>
            <person name="Lutzoni F."/>
            <person name="Magnuson J."/>
            <person name="Mondo S."/>
            <person name="Nolan M."/>
            <person name="Ohm R."/>
            <person name="Pangilinan J."/>
            <person name="Park H.-J."/>
            <person name="Ramirez L."/>
            <person name="Alfaro M."/>
            <person name="Sun H."/>
            <person name="Tritt A."/>
            <person name="Yoshinaga Y."/>
            <person name="Zwiers L.-H."/>
            <person name="Turgeon B."/>
            <person name="Goodwin S."/>
            <person name="Spatafora J."/>
            <person name="Crous P."/>
            <person name="Grigoriev I."/>
        </authorList>
    </citation>
    <scope>NUCLEOTIDE SEQUENCE</scope>
    <source>
        <strain evidence="2">CBS 262.69</strain>
    </source>
</reference>
<keyword evidence="3" id="KW-1185">Reference proteome</keyword>
<dbReference type="AlphaFoldDB" id="A0A6G1I6W4"/>
<accession>A0A6G1I6W4</accession>
<proteinExistence type="predicted"/>
<feature type="region of interest" description="Disordered" evidence="1">
    <location>
        <begin position="1"/>
        <end position="37"/>
    </location>
</feature>
<dbReference type="OrthoDB" id="5419666at2759"/>
<sequence length="283" mass="30734">MSVARAFTLRSRRPDMPTPSPLRASSMRSSGKGIDRSLISPPVALISTTNMLSYNAPDIATAKTLRKASSSISSGSSRSSADDSDASTPSHRSGATFSSVSSVSSSPGSSPTAHNSVGPFVSKKPSVYRSISSAELRYKARPTEKLPEVPMRAPSHSKQAHEQLARKRSVMQFSAHNSVQSARSVQSDLDVTREHRTSLDFFTGGITNGTDGAIESSHPFGRELEQLDEVVEEFGGAVRDAERDEDFAAMKKLGLAKFCADDYMRELRPLFVDMFEPRVTTWI</sequence>
<protein>
    <submittedName>
        <fullName evidence="2">Uncharacterized protein</fullName>
    </submittedName>
</protein>
<evidence type="ECO:0000313" key="2">
    <source>
        <dbReference type="EMBL" id="KAF2403735.1"/>
    </source>
</evidence>
<organism evidence="2 3">
    <name type="scientific">Trichodelitschia bisporula</name>
    <dbReference type="NCBI Taxonomy" id="703511"/>
    <lineage>
        <taxon>Eukaryota</taxon>
        <taxon>Fungi</taxon>
        <taxon>Dikarya</taxon>
        <taxon>Ascomycota</taxon>
        <taxon>Pezizomycotina</taxon>
        <taxon>Dothideomycetes</taxon>
        <taxon>Dothideomycetes incertae sedis</taxon>
        <taxon>Phaeotrichales</taxon>
        <taxon>Phaeotrichaceae</taxon>
        <taxon>Trichodelitschia</taxon>
    </lineage>
</organism>
<feature type="compositionally biased region" description="Low complexity" evidence="1">
    <location>
        <begin position="70"/>
        <end position="79"/>
    </location>
</feature>
<dbReference type="EMBL" id="ML996689">
    <property type="protein sequence ID" value="KAF2403735.1"/>
    <property type="molecule type" value="Genomic_DNA"/>
</dbReference>
<gene>
    <name evidence="2" type="ORF">EJ06DRAFT_291534</name>
</gene>
<name>A0A6G1I6W4_9PEZI</name>
<feature type="compositionally biased region" description="Low complexity" evidence="1">
    <location>
        <begin position="93"/>
        <end position="113"/>
    </location>
</feature>
<evidence type="ECO:0000313" key="3">
    <source>
        <dbReference type="Proteomes" id="UP000799640"/>
    </source>
</evidence>
<dbReference type="Proteomes" id="UP000799640">
    <property type="component" value="Unassembled WGS sequence"/>
</dbReference>
<feature type="region of interest" description="Disordered" evidence="1">
    <location>
        <begin position="70"/>
        <end position="122"/>
    </location>
</feature>
<evidence type="ECO:0000256" key="1">
    <source>
        <dbReference type="SAM" id="MobiDB-lite"/>
    </source>
</evidence>